<name>A0A2A7UYH5_COMTR</name>
<feature type="domain" description="Glyoxalase/fosfomycin resistance/dioxygenase" evidence="1">
    <location>
        <begin position="21"/>
        <end position="113"/>
    </location>
</feature>
<comment type="caution">
    <text evidence="2">The sequence shown here is derived from an EMBL/GenBank/DDBJ whole genome shotgun (WGS) entry which is preliminary data.</text>
</comment>
<dbReference type="GeneID" id="80802700"/>
<organism evidence="2 3">
    <name type="scientific">Comamonas terrigena</name>
    <dbReference type="NCBI Taxonomy" id="32013"/>
    <lineage>
        <taxon>Bacteria</taxon>
        <taxon>Pseudomonadati</taxon>
        <taxon>Pseudomonadota</taxon>
        <taxon>Betaproteobacteria</taxon>
        <taxon>Burkholderiales</taxon>
        <taxon>Comamonadaceae</taxon>
        <taxon>Comamonas</taxon>
    </lineage>
</organism>
<dbReference type="Gene3D" id="3.10.180.10">
    <property type="entry name" value="2,3-Dihydroxybiphenyl 1,2-Dioxygenase, domain 1"/>
    <property type="match status" value="1"/>
</dbReference>
<dbReference type="OrthoDB" id="9792323at2"/>
<dbReference type="RefSeq" id="WP_066536511.1">
    <property type="nucleotide sequence ID" value="NZ_PDEA01000001.1"/>
</dbReference>
<keyword evidence="3" id="KW-1185">Reference proteome</keyword>
<gene>
    <name evidence="2" type="ORF">CRM82_18900</name>
</gene>
<sequence length="118" mass="12634">MSARIGQIDFIEFPGADAATLQRVKAFYCKAFDWEFQDWGGTYVDTASSGLGAGFNADAAQAPRQPLPVIFAVDLEKALAAVQAAGGTISKAIFPFPGGRRFHFHDPAGNELAVWSPE</sequence>
<accession>A0A2A7UYH5</accession>
<dbReference type="EMBL" id="PDEA01000001">
    <property type="protein sequence ID" value="PEH90389.1"/>
    <property type="molecule type" value="Genomic_DNA"/>
</dbReference>
<evidence type="ECO:0000313" key="2">
    <source>
        <dbReference type="EMBL" id="PEH90389.1"/>
    </source>
</evidence>
<evidence type="ECO:0000313" key="3">
    <source>
        <dbReference type="Proteomes" id="UP000220246"/>
    </source>
</evidence>
<dbReference type="InterPro" id="IPR029068">
    <property type="entry name" value="Glyas_Bleomycin-R_OHBP_Dase"/>
</dbReference>
<dbReference type="PANTHER" id="PTHR33993:SF1">
    <property type="entry name" value="GLYOXALASE FAMILY PROTEIN"/>
    <property type="match status" value="1"/>
</dbReference>
<dbReference type="STRING" id="1219032.GCA_001515545_01894"/>
<dbReference type="Proteomes" id="UP000220246">
    <property type="component" value="Unassembled WGS sequence"/>
</dbReference>
<dbReference type="Pfam" id="PF00903">
    <property type="entry name" value="Glyoxalase"/>
    <property type="match status" value="1"/>
</dbReference>
<dbReference type="InterPro" id="IPR052164">
    <property type="entry name" value="Anthracycline_SecMetBiosynth"/>
</dbReference>
<reference evidence="3" key="1">
    <citation type="submission" date="2017-09" db="EMBL/GenBank/DDBJ databases">
        <title>FDA dAtabase for Regulatory Grade micrObial Sequences (FDA-ARGOS): Supporting development and validation of Infectious Disease Dx tests.</title>
        <authorList>
            <person name="Minogue T."/>
            <person name="Wolcott M."/>
            <person name="Wasieloski L."/>
            <person name="Aguilar W."/>
            <person name="Moore D."/>
            <person name="Tallon L."/>
            <person name="Sadzewicz L."/>
            <person name="Ott S."/>
            <person name="Zhao X."/>
            <person name="Nagaraj S."/>
            <person name="Vavikolanu K."/>
            <person name="Aluvathingal J."/>
            <person name="Nadendla S."/>
            <person name="Sichtig H."/>
        </authorList>
    </citation>
    <scope>NUCLEOTIDE SEQUENCE [LARGE SCALE GENOMIC DNA]</scope>
    <source>
        <strain evidence="3">FDAARGOS_394</strain>
    </source>
</reference>
<protein>
    <recommendedName>
        <fullName evidence="1">Glyoxalase/fosfomycin resistance/dioxygenase domain-containing protein</fullName>
    </recommendedName>
</protein>
<dbReference type="SUPFAM" id="SSF54593">
    <property type="entry name" value="Glyoxalase/Bleomycin resistance protein/Dihydroxybiphenyl dioxygenase"/>
    <property type="match status" value="1"/>
</dbReference>
<dbReference type="PANTHER" id="PTHR33993">
    <property type="entry name" value="GLYOXALASE-RELATED"/>
    <property type="match status" value="1"/>
</dbReference>
<dbReference type="InterPro" id="IPR004360">
    <property type="entry name" value="Glyas_Fos-R_dOase_dom"/>
</dbReference>
<proteinExistence type="predicted"/>
<evidence type="ECO:0000259" key="1">
    <source>
        <dbReference type="Pfam" id="PF00903"/>
    </source>
</evidence>
<dbReference type="AlphaFoldDB" id="A0A2A7UYH5"/>